<evidence type="ECO:0000256" key="2">
    <source>
        <dbReference type="ARBA" id="ARBA00022692"/>
    </source>
</evidence>
<evidence type="ECO:0000313" key="8">
    <source>
        <dbReference type="Proteomes" id="UP000318571"/>
    </source>
</evidence>
<accession>A0A553PJJ0</accession>
<dbReference type="Gene3D" id="2.60.40.10">
    <property type="entry name" value="Immunoglobulins"/>
    <property type="match status" value="2"/>
</dbReference>
<dbReference type="EMBL" id="VCGU01000003">
    <property type="protein sequence ID" value="TRY77860.1"/>
    <property type="molecule type" value="Genomic_DNA"/>
</dbReference>
<dbReference type="OMA" id="HISDAGQ"/>
<reference evidence="7 8" key="1">
    <citation type="journal article" date="2018" name="Nat. Ecol. Evol.">
        <title>Genomic signatures of mitonuclear coevolution across populations of Tigriopus californicus.</title>
        <authorList>
            <person name="Barreto F.S."/>
            <person name="Watson E.T."/>
            <person name="Lima T.G."/>
            <person name="Willett C.S."/>
            <person name="Edmands S."/>
            <person name="Li W."/>
            <person name="Burton R.S."/>
        </authorList>
    </citation>
    <scope>NUCLEOTIDE SEQUENCE [LARGE SCALE GENOMIC DNA]</scope>
    <source>
        <strain evidence="7 8">San Diego</strain>
    </source>
</reference>
<dbReference type="Proteomes" id="UP000318571">
    <property type="component" value="Chromosome 11"/>
</dbReference>
<dbReference type="AlphaFoldDB" id="A0A553PJJ0"/>
<evidence type="ECO:0000256" key="1">
    <source>
        <dbReference type="ARBA" id="ARBA00004167"/>
    </source>
</evidence>
<keyword evidence="4" id="KW-0472">Membrane</keyword>
<dbReference type="InterPro" id="IPR013106">
    <property type="entry name" value="Ig_V-set"/>
</dbReference>
<comment type="caution">
    <text evidence="7">The sequence shown here is derived from an EMBL/GenBank/DDBJ whole genome shotgun (WGS) entry which is preliminary data.</text>
</comment>
<organism evidence="7 8">
    <name type="scientific">Tigriopus californicus</name>
    <name type="common">Marine copepod</name>
    <dbReference type="NCBI Taxonomy" id="6832"/>
    <lineage>
        <taxon>Eukaryota</taxon>
        <taxon>Metazoa</taxon>
        <taxon>Ecdysozoa</taxon>
        <taxon>Arthropoda</taxon>
        <taxon>Crustacea</taxon>
        <taxon>Multicrustacea</taxon>
        <taxon>Hexanauplia</taxon>
        <taxon>Copepoda</taxon>
        <taxon>Harpacticoida</taxon>
        <taxon>Harpacticidae</taxon>
        <taxon>Tigriopus</taxon>
    </lineage>
</organism>
<name>A0A553PJJ0_TIGCA</name>
<dbReference type="Pfam" id="PF07686">
    <property type="entry name" value="V-set"/>
    <property type="match status" value="1"/>
</dbReference>
<protein>
    <recommendedName>
        <fullName evidence="6">Ig-like domain-containing protein</fullName>
    </recommendedName>
</protein>
<dbReference type="SUPFAM" id="SSF48726">
    <property type="entry name" value="Immunoglobulin"/>
    <property type="match status" value="1"/>
</dbReference>
<dbReference type="InterPro" id="IPR013162">
    <property type="entry name" value="CD80_C2-set"/>
</dbReference>
<keyword evidence="2" id="KW-0812">Transmembrane</keyword>
<evidence type="ECO:0000256" key="4">
    <source>
        <dbReference type="ARBA" id="ARBA00023136"/>
    </source>
</evidence>
<comment type="subcellular location">
    <subcellularLocation>
        <location evidence="1">Membrane</location>
        <topology evidence="1">Single-pass membrane protein</topology>
    </subcellularLocation>
</comment>
<feature type="domain" description="Ig-like" evidence="6">
    <location>
        <begin position="143"/>
        <end position="180"/>
    </location>
</feature>
<keyword evidence="8" id="KW-1185">Reference proteome</keyword>
<keyword evidence="5" id="KW-1015">Disulfide bond</keyword>
<sequence>MDGLHQTLTRIKNSNSYWVLFLGASGLEMIGVSGPSSVHEGETITLTCRYDLGRDAIYSMKWYKNKEEIYRYVPTDNPEYKTFPLPGIEIDSTSTRPNQLVMRITGPLASGQYKCEITVETPSFVTLHRSHNLTVVAPPKLAPKITGIDSNYRIGDQVEVFCTSKDSKPAASLNWRINGKPASRRDLVPEKITLNESSGLETSQLGLRFTAAASHFNNGELRLICGAEIEGVWKTHVEGVALGGGTRTEADVAARSGLQEAKSTRDLTRPNHLLVRNRGELR</sequence>
<evidence type="ECO:0000259" key="6">
    <source>
        <dbReference type="PROSITE" id="PS50835"/>
    </source>
</evidence>
<dbReference type="SMART" id="SM00409">
    <property type="entry name" value="IG"/>
    <property type="match status" value="1"/>
</dbReference>
<dbReference type="STRING" id="6832.A0A553PJJ0"/>
<dbReference type="InterPro" id="IPR036179">
    <property type="entry name" value="Ig-like_dom_sf"/>
</dbReference>
<evidence type="ECO:0000256" key="3">
    <source>
        <dbReference type="ARBA" id="ARBA00022989"/>
    </source>
</evidence>
<dbReference type="PROSITE" id="PS50835">
    <property type="entry name" value="IG_LIKE"/>
    <property type="match status" value="2"/>
</dbReference>
<gene>
    <name evidence="7" type="ORF">TCAL_11905</name>
</gene>
<dbReference type="InterPro" id="IPR003599">
    <property type="entry name" value="Ig_sub"/>
</dbReference>
<dbReference type="Pfam" id="PF08205">
    <property type="entry name" value="C2-set_2"/>
    <property type="match status" value="1"/>
</dbReference>
<dbReference type="InterPro" id="IPR007110">
    <property type="entry name" value="Ig-like_dom"/>
</dbReference>
<keyword evidence="3" id="KW-1133">Transmembrane helix</keyword>
<evidence type="ECO:0000313" key="7">
    <source>
        <dbReference type="EMBL" id="TRY77860.1"/>
    </source>
</evidence>
<dbReference type="FunFam" id="2.60.40.10:FF:000437">
    <property type="entry name" value="Beat-IIIc, isoform A"/>
    <property type="match status" value="1"/>
</dbReference>
<dbReference type="GO" id="GO:0016020">
    <property type="term" value="C:membrane"/>
    <property type="evidence" value="ECO:0007669"/>
    <property type="project" value="UniProtKB-SubCell"/>
</dbReference>
<proteinExistence type="predicted"/>
<dbReference type="PANTHER" id="PTHR21261:SF15">
    <property type="entry name" value="BEATEN PATH IIIA, ISOFORM D-RELATED"/>
    <property type="match status" value="1"/>
</dbReference>
<evidence type="ECO:0000256" key="5">
    <source>
        <dbReference type="ARBA" id="ARBA00023157"/>
    </source>
</evidence>
<dbReference type="PANTHER" id="PTHR21261">
    <property type="entry name" value="BEAT PROTEIN"/>
    <property type="match status" value="1"/>
</dbReference>
<feature type="domain" description="Ig-like" evidence="6">
    <location>
        <begin position="40"/>
        <end position="126"/>
    </location>
</feature>
<dbReference type="InterPro" id="IPR013783">
    <property type="entry name" value="Ig-like_fold"/>
</dbReference>